<dbReference type="CDD" id="cd04094">
    <property type="entry name" value="eSelB_III"/>
    <property type="match status" value="1"/>
</dbReference>
<dbReference type="InterPro" id="IPR000795">
    <property type="entry name" value="T_Tr_GTP-bd_dom"/>
</dbReference>
<comment type="caution">
    <text evidence="3">The sequence shown here is derived from an EMBL/GenBank/DDBJ whole genome shotgun (WGS) entry which is preliminary data.</text>
</comment>
<dbReference type="Pfam" id="PF21131">
    <property type="entry name" value="eEFSec_4th"/>
    <property type="match status" value="1"/>
</dbReference>
<dbReference type="GO" id="GO:0003746">
    <property type="term" value="F:translation elongation factor activity"/>
    <property type="evidence" value="ECO:0007669"/>
    <property type="project" value="TreeGrafter"/>
</dbReference>
<dbReference type="Proteomes" id="UP000054937">
    <property type="component" value="Unassembled WGS sequence"/>
</dbReference>
<name>A0A0V0QLG4_PSEPJ</name>
<proteinExistence type="predicted"/>
<organism evidence="3 4">
    <name type="scientific">Pseudocohnilembus persalinus</name>
    <name type="common">Ciliate</name>
    <dbReference type="NCBI Taxonomy" id="266149"/>
    <lineage>
        <taxon>Eukaryota</taxon>
        <taxon>Sar</taxon>
        <taxon>Alveolata</taxon>
        <taxon>Ciliophora</taxon>
        <taxon>Intramacronucleata</taxon>
        <taxon>Oligohymenophorea</taxon>
        <taxon>Scuticociliatia</taxon>
        <taxon>Philasterida</taxon>
        <taxon>Pseudocohnilembidae</taxon>
        <taxon>Pseudocohnilembus</taxon>
    </lineage>
</organism>
<evidence type="ECO:0000313" key="3">
    <source>
        <dbReference type="EMBL" id="KRX02832.1"/>
    </source>
</evidence>
<dbReference type="EMBL" id="LDAU01000151">
    <property type="protein sequence ID" value="KRX02832.1"/>
    <property type="molecule type" value="Genomic_DNA"/>
</dbReference>
<dbReference type="InterPro" id="IPR049393">
    <property type="entry name" value="eEFSec_III"/>
</dbReference>
<sequence>MEQNFDFKISAQDLKMLTPNNVTNINIGVLGHIDSGKTSLARALSEITSTASLDKNPQSQQRKITLDLGFSAFFTKVPQQINQSFSKIDANKNFLQFTLVDCPGHASLIKTIIGGSSIIDTMFLVIDVNKGIQTQTAECLVIGELLINKMIVILNKIDMIPEQDRQKILTKKKETLKKVFSKTKFGANVPMVEVSAAVSANPSGETIGVQKLIETLLQIVEYPERKQEKLPFLFLIDHCFPIKGQGSVVTGTVIQGQIKAGDEIFFPQLNEVKKMKSMQMFKKSVPIAKQGDRVGMLVTQLDHNLIERGIACEKSAVKSIENAIIPISYFKFGIKSKAKYHITSGHQTNMATIKLFSCKKQDIIKQGQQQDNMKLDLSNDLDYEYEESYEDFQQKPNKNELQLYCLLEFEKPLLANLDSLLIGSKFDSDIQQNVCRLGFHGKILNIINNDQLKNLRIYRNKTRSGVVDDYTILIKDLFKKETKIEVFLNRNIRIPVTNNIGKISAPFGKSGKCKATFQKNVNFSYNNQESLQNEQNQQKEEQKSEENQKIDIVNKEVQLFYKKYLFQKQSQQKNENQKQK</sequence>
<dbReference type="PRINTS" id="PR00315">
    <property type="entry name" value="ELONGATNFCT"/>
</dbReference>
<dbReference type="InterPro" id="IPR050055">
    <property type="entry name" value="EF-Tu_GTPase"/>
</dbReference>
<dbReference type="Pfam" id="PF00009">
    <property type="entry name" value="GTP_EFTU"/>
    <property type="match status" value="1"/>
</dbReference>
<evidence type="ECO:0000259" key="2">
    <source>
        <dbReference type="PROSITE" id="PS51722"/>
    </source>
</evidence>
<dbReference type="Gene3D" id="3.40.50.300">
    <property type="entry name" value="P-loop containing nucleotide triphosphate hydrolases"/>
    <property type="match status" value="1"/>
</dbReference>
<keyword evidence="4" id="KW-1185">Reference proteome</keyword>
<keyword evidence="1" id="KW-0175">Coiled coil</keyword>
<feature type="domain" description="Tr-type G" evidence="2">
    <location>
        <begin position="22"/>
        <end position="224"/>
    </location>
</feature>
<dbReference type="FunCoup" id="A0A0V0QLG4">
    <property type="interactions" value="36"/>
</dbReference>
<dbReference type="OMA" id="CFAIKGQ"/>
<dbReference type="Pfam" id="PF21208">
    <property type="entry name" value="euk_SelB_III"/>
    <property type="match status" value="1"/>
</dbReference>
<dbReference type="OrthoDB" id="2067at2759"/>
<dbReference type="InterPro" id="IPR009000">
    <property type="entry name" value="Transl_B-barrel_sf"/>
</dbReference>
<dbReference type="GO" id="GO:0005525">
    <property type="term" value="F:GTP binding"/>
    <property type="evidence" value="ECO:0007669"/>
    <property type="project" value="InterPro"/>
</dbReference>
<dbReference type="PANTHER" id="PTHR43721">
    <property type="entry name" value="ELONGATION FACTOR TU-RELATED"/>
    <property type="match status" value="1"/>
</dbReference>
<reference evidence="3 4" key="1">
    <citation type="journal article" date="2015" name="Sci. Rep.">
        <title>Genome of the facultative scuticociliatosis pathogen Pseudocohnilembus persalinus provides insight into its virulence through horizontal gene transfer.</title>
        <authorList>
            <person name="Xiong J."/>
            <person name="Wang G."/>
            <person name="Cheng J."/>
            <person name="Tian M."/>
            <person name="Pan X."/>
            <person name="Warren A."/>
            <person name="Jiang C."/>
            <person name="Yuan D."/>
            <person name="Miao W."/>
        </authorList>
    </citation>
    <scope>NUCLEOTIDE SEQUENCE [LARGE SCALE GENOMIC DNA]</scope>
    <source>
        <strain evidence="3">36N120E</strain>
    </source>
</reference>
<dbReference type="PROSITE" id="PS51722">
    <property type="entry name" value="G_TR_2"/>
    <property type="match status" value="1"/>
</dbReference>
<evidence type="ECO:0000313" key="4">
    <source>
        <dbReference type="Proteomes" id="UP000054937"/>
    </source>
</evidence>
<dbReference type="GO" id="GO:0001514">
    <property type="term" value="P:selenocysteine incorporation"/>
    <property type="evidence" value="ECO:0007669"/>
    <property type="project" value="TreeGrafter"/>
</dbReference>
<accession>A0A0V0QLG4</accession>
<dbReference type="InParanoid" id="A0A0V0QLG4"/>
<dbReference type="SUPFAM" id="SSF50447">
    <property type="entry name" value="Translation proteins"/>
    <property type="match status" value="1"/>
</dbReference>
<dbReference type="InterPro" id="IPR049394">
    <property type="entry name" value="eEFSec_C"/>
</dbReference>
<dbReference type="GO" id="GO:0003924">
    <property type="term" value="F:GTPase activity"/>
    <property type="evidence" value="ECO:0007669"/>
    <property type="project" value="InterPro"/>
</dbReference>
<dbReference type="CDD" id="cd03696">
    <property type="entry name" value="SelB_II"/>
    <property type="match status" value="1"/>
</dbReference>
<evidence type="ECO:0000256" key="1">
    <source>
        <dbReference type="SAM" id="Coils"/>
    </source>
</evidence>
<protein>
    <submittedName>
        <fullName evidence="3">Translation protein, beta-barrel domain</fullName>
    </submittedName>
</protein>
<dbReference type="PANTHER" id="PTHR43721:SF11">
    <property type="entry name" value="SELENOCYSTEINE-SPECIFIC ELONGATION FACTOR"/>
    <property type="match status" value="1"/>
</dbReference>
<dbReference type="SUPFAM" id="SSF52540">
    <property type="entry name" value="P-loop containing nucleoside triphosphate hydrolases"/>
    <property type="match status" value="1"/>
</dbReference>
<gene>
    <name evidence="3" type="ORF">PPERSA_04035</name>
</gene>
<dbReference type="Pfam" id="PF03144">
    <property type="entry name" value="GTP_EFTU_D2"/>
    <property type="match status" value="1"/>
</dbReference>
<dbReference type="InterPro" id="IPR004161">
    <property type="entry name" value="EFTu-like_2"/>
</dbReference>
<dbReference type="InterPro" id="IPR027417">
    <property type="entry name" value="P-loop_NTPase"/>
</dbReference>
<dbReference type="Gene3D" id="2.40.30.10">
    <property type="entry name" value="Translation factors"/>
    <property type="match status" value="1"/>
</dbReference>
<dbReference type="AlphaFoldDB" id="A0A0V0QLG4"/>
<dbReference type="FunFam" id="2.40.30.10:FF:000052">
    <property type="entry name" value="Selenocysteine-specific elongation factor EF-Sec"/>
    <property type="match status" value="1"/>
</dbReference>
<feature type="coiled-coil region" evidence="1">
    <location>
        <begin position="525"/>
        <end position="556"/>
    </location>
</feature>